<evidence type="ECO:0000259" key="6">
    <source>
        <dbReference type="SMART" id="SM00385"/>
    </source>
</evidence>
<evidence type="ECO:0000256" key="4">
    <source>
        <dbReference type="ARBA" id="ARBA00023306"/>
    </source>
</evidence>
<evidence type="ECO:0000313" key="7">
    <source>
        <dbReference type="EMBL" id="EMS68824.1"/>
    </source>
</evidence>
<dbReference type="GO" id="GO:0051301">
    <property type="term" value="P:cell division"/>
    <property type="evidence" value="ECO:0007669"/>
    <property type="project" value="UniProtKB-KW"/>
</dbReference>
<keyword evidence="2" id="KW-0132">Cell division</keyword>
<keyword evidence="3 5" id="KW-0195">Cyclin</keyword>
<protein>
    <recommendedName>
        <fullName evidence="6">Cyclin-like domain-containing protein</fullName>
    </recommendedName>
</protein>
<evidence type="ECO:0000256" key="1">
    <source>
        <dbReference type="ARBA" id="ARBA00009065"/>
    </source>
</evidence>
<dbReference type="AlphaFoldDB" id="M8B5A4"/>
<gene>
    <name evidence="7" type="ORF">TRIUR3_35041</name>
</gene>
<dbReference type="InterPro" id="IPR039361">
    <property type="entry name" value="Cyclin"/>
</dbReference>
<evidence type="ECO:0000256" key="5">
    <source>
        <dbReference type="RuleBase" id="RU000383"/>
    </source>
</evidence>
<dbReference type="STRING" id="4572.M8B5A4"/>
<evidence type="ECO:0000256" key="3">
    <source>
        <dbReference type="ARBA" id="ARBA00023127"/>
    </source>
</evidence>
<sequence>MEAEDYAAGCCFSLMCQEDGADLGDGLADDDAGKLLLVYSAGDDNGGEEEDEEGYLDHLVSKESSFCSVDPSPSMASEDWFQCARCDTVRWILETRGHFGFSHRTAYVAIAYFDRFSLRRCVDRSVMPWAARLLAIACVSLAAKMDECQAPALSEFRADDDYDFSCDSIRRMEMLVLSTLDWRGGAGQTRPCLSSRLRRFNGGGRGGGGGLIAVKAAALIFSAAEVASVLDHRPSTVAAVAVLAAPHGTLTREPLESKISSLSPTCLLEKEDVYACYTMMLRDPSSPSKAAKRSASDRGDADSTYARLDAASFSVAAAMDNNKRTAGMMKMASGDDFPLRHGSMTPSIINNNIVQGETFPPGQIFVFGGFTLRANLLGHLEQIDSYDPGHQSSTVSSPRGSMTPSIINNNIVQGETFPPGQIFVFGGFTLRANLLGHLEQIDSYDPGHQVRFGNLNYVVDIRGDLIFDGFERPRQ</sequence>
<dbReference type="InterPro" id="IPR006671">
    <property type="entry name" value="Cyclin_N"/>
</dbReference>
<dbReference type="eggNOG" id="KOG0656">
    <property type="taxonomic scope" value="Eukaryota"/>
</dbReference>
<dbReference type="EMBL" id="KD001662">
    <property type="protein sequence ID" value="EMS68824.1"/>
    <property type="molecule type" value="Genomic_DNA"/>
</dbReference>
<keyword evidence="4" id="KW-0131">Cell cycle</keyword>
<dbReference type="InterPro" id="IPR036915">
    <property type="entry name" value="Cyclin-like_sf"/>
</dbReference>
<proteinExistence type="inferred from homology"/>
<dbReference type="SUPFAM" id="SSF47954">
    <property type="entry name" value="Cyclin-like"/>
    <property type="match status" value="1"/>
</dbReference>
<reference evidence="7" key="1">
    <citation type="journal article" date="2013" name="Nature">
        <title>Draft genome of the wheat A-genome progenitor Triticum urartu.</title>
        <authorList>
            <person name="Ling H.Q."/>
            <person name="Zhao S."/>
            <person name="Liu D."/>
            <person name="Wang J."/>
            <person name="Sun H."/>
            <person name="Zhang C."/>
            <person name="Fan H."/>
            <person name="Li D."/>
            <person name="Dong L."/>
            <person name="Tao Y."/>
            <person name="Gao C."/>
            <person name="Wu H."/>
            <person name="Li Y."/>
            <person name="Cui Y."/>
            <person name="Guo X."/>
            <person name="Zheng S."/>
            <person name="Wang B."/>
            <person name="Yu K."/>
            <person name="Liang Q."/>
            <person name="Yang W."/>
            <person name="Lou X."/>
            <person name="Chen J."/>
            <person name="Feng M."/>
            <person name="Jian J."/>
            <person name="Zhang X."/>
            <person name="Luo G."/>
            <person name="Jiang Y."/>
            <person name="Liu J."/>
            <person name="Wang Z."/>
            <person name="Sha Y."/>
            <person name="Zhang B."/>
            <person name="Wu H."/>
            <person name="Tang D."/>
            <person name="Shen Q."/>
            <person name="Xue P."/>
            <person name="Zou S."/>
            <person name="Wang X."/>
            <person name="Liu X."/>
            <person name="Wang F."/>
            <person name="Yang Y."/>
            <person name="An X."/>
            <person name="Dong Z."/>
            <person name="Zhang K."/>
            <person name="Zhang X."/>
            <person name="Luo M.C."/>
            <person name="Dvorak J."/>
            <person name="Tong Y."/>
            <person name="Wang J."/>
            <person name="Yang H."/>
            <person name="Li Z."/>
            <person name="Wang D."/>
            <person name="Zhang A."/>
            <person name="Wang J."/>
        </authorList>
    </citation>
    <scope>NUCLEOTIDE SEQUENCE</scope>
</reference>
<dbReference type="Gene3D" id="1.10.472.10">
    <property type="entry name" value="Cyclin-like"/>
    <property type="match status" value="2"/>
</dbReference>
<dbReference type="SMART" id="SM00385">
    <property type="entry name" value="CYCLIN"/>
    <property type="match status" value="1"/>
</dbReference>
<evidence type="ECO:0000256" key="2">
    <source>
        <dbReference type="ARBA" id="ARBA00022618"/>
    </source>
</evidence>
<accession>M8B5A4</accession>
<dbReference type="OMA" id="DSYDPGH"/>
<organism evidence="7">
    <name type="scientific">Triticum urartu</name>
    <name type="common">Red wild einkorn</name>
    <name type="synonym">Crithodium urartu</name>
    <dbReference type="NCBI Taxonomy" id="4572"/>
    <lineage>
        <taxon>Eukaryota</taxon>
        <taxon>Viridiplantae</taxon>
        <taxon>Streptophyta</taxon>
        <taxon>Embryophyta</taxon>
        <taxon>Tracheophyta</taxon>
        <taxon>Spermatophyta</taxon>
        <taxon>Magnoliopsida</taxon>
        <taxon>Liliopsida</taxon>
        <taxon>Poales</taxon>
        <taxon>Poaceae</taxon>
        <taxon>BOP clade</taxon>
        <taxon>Pooideae</taxon>
        <taxon>Triticodae</taxon>
        <taxon>Triticeae</taxon>
        <taxon>Triticinae</taxon>
        <taxon>Triticum</taxon>
    </lineage>
</organism>
<dbReference type="InterPro" id="IPR013763">
    <property type="entry name" value="Cyclin-like_dom"/>
</dbReference>
<dbReference type="Pfam" id="PF00134">
    <property type="entry name" value="Cyclin_N"/>
    <property type="match status" value="1"/>
</dbReference>
<dbReference type="PANTHER" id="PTHR10177">
    <property type="entry name" value="CYCLINS"/>
    <property type="match status" value="1"/>
</dbReference>
<name>M8B5A4_TRIUA</name>
<feature type="domain" description="Cyclin-like" evidence="6">
    <location>
        <begin position="90"/>
        <end position="178"/>
    </location>
</feature>
<dbReference type="FunFam" id="1.10.472.10:FF:000069">
    <property type="entry name" value="Cyclin-D5-1"/>
    <property type="match status" value="1"/>
</dbReference>
<comment type="similarity">
    <text evidence="1">Belongs to the cyclin family. Cyclin D subfamily.</text>
</comment>